<evidence type="ECO:0000256" key="1">
    <source>
        <dbReference type="SAM" id="Phobius"/>
    </source>
</evidence>
<accession>A0ABW8NE35</accession>
<sequence length="588" mass="67437">MIEQFSAAFGTRIGRQLLSYLLLANFLIAMLSYGWILIDDYQRGTQRLQNNLVKLEASYENSLAISLWNFDAEQLRTQLEGMLNFDGVEYIAIDSADFGYIETGLKPGEIDIRHQFEVYYEEKGNQTFLATLTILGSYEQLRQQLETRAFNMLLVQLCQTIAISLILLLLIHHLITRHIRSLSDWARTFSIQTPDHPVALQHRSRVAPEKRDELDALAFAIEQMRQSLLSDMQLRDQARIELEDTHNHLNMAIENTTMGFCRYLVREDRMETNRNFCYQLRTDQEALNRIDNPLHAILERLNSDTGVEQRERVYQLLQGRIKRVQGKFSLLKFNGQEGVFDISFQAIRFHNNRPEEVLICSVDHTAEYYARKQLQELNLRMETALRQQQDEFQHLGLVQSSDLDRLRRECDHLRHQMANRQRPSLLSLVTPSLETAAKAAEPTLAAPLNVTIHAFNVLTGPAKQSVDLVQFIQRYLTRAKSTAALTTPLSLIIDVKLALIEFLLEHLLIKPSRKSDATPALALALHNQTLSMTVALRAGTQPPPHAPWPLLLQGICEEIVDMEINGHILWTDDSSCFTATIKLNLEDL</sequence>
<dbReference type="Proteomes" id="UP001620597">
    <property type="component" value="Unassembled WGS sequence"/>
</dbReference>
<dbReference type="Gene3D" id="6.10.340.10">
    <property type="match status" value="1"/>
</dbReference>
<dbReference type="EMBL" id="JBBKTX010000002">
    <property type="protein sequence ID" value="MFK4751204.1"/>
    <property type="molecule type" value="Genomic_DNA"/>
</dbReference>
<feature type="transmembrane region" description="Helical" evidence="1">
    <location>
        <begin position="17"/>
        <end position="38"/>
    </location>
</feature>
<evidence type="ECO:0000259" key="2">
    <source>
        <dbReference type="Pfam" id="PF17149"/>
    </source>
</evidence>
<keyword evidence="1" id="KW-0812">Transmembrane</keyword>
<proteinExistence type="predicted"/>
<name>A0ABW8NE35_9GAMM</name>
<reference evidence="3 4" key="1">
    <citation type="submission" date="2024-03" db="EMBL/GenBank/DDBJ databases">
        <title>High-quality draft genome sequence of Oceanobacter sp. wDCs-4.</title>
        <authorList>
            <person name="Dong C."/>
        </authorList>
    </citation>
    <scope>NUCLEOTIDE SEQUENCE [LARGE SCALE GENOMIC DNA]</scope>
    <source>
        <strain evidence="4">wDCs-4</strain>
    </source>
</reference>
<keyword evidence="1" id="KW-1133">Transmembrane helix</keyword>
<organism evidence="3 4">
    <name type="scientific">Oceanobacter antarcticus</name>
    <dbReference type="NCBI Taxonomy" id="3133425"/>
    <lineage>
        <taxon>Bacteria</taxon>
        <taxon>Pseudomonadati</taxon>
        <taxon>Pseudomonadota</taxon>
        <taxon>Gammaproteobacteria</taxon>
        <taxon>Oceanospirillales</taxon>
        <taxon>Oceanospirillaceae</taxon>
        <taxon>Oceanobacter</taxon>
    </lineage>
</organism>
<keyword evidence="1" id="KW-0472">Membrane</keyword>
<dbReference type="RefSeq" id="WP_416204707.1">
    <property type="nucleotide sequence ID" value="NZ_JBBKTX010000002.1"/>
</dbReference>
<dbReference type="Pfam" id="PF17149">
    <property type="entry name" value="CHASE5"/>
    <property type="match status" value="1"/>
</dbReference>
<gene>
    <name evidence="3" type="ORF">WG929_02175</name>
</gene>
<evidence type="ECO:0000313" key="4">
    <source>
        <dbReference type="Proteomes" id="UP001620597"/>
    </source>
</evidence>
<keyword evidence="4" id="KW-1185">Reference proteome</keyword>
<dbReference type="InterPro" id="IPR033414">
    <property type="entry name" value="Sensor_dom"/>
</dbReference>
<feature type="domain" description="Periplasmic sensor" evidence="2">
    <location>
        <begin position="40"/>
        <end position="133"/>
    </location>
</feature>
<feature type="transmembrane region" description="Helical" evidence="1">
    <location>
        <begin position="152"/>
        <end position="175"/>
    </location>
</feature>
<protein>
    <recommendedName>
        <fullName evidence="2">Periplasmic sensor domain-containing protein</fullName>
    </recommendedName>
</protein>
<evidence type="ECO:0000313" key="3">
    <source>
        <dbReference type="EMBL" id="MFK4751204.1"/>
    </source>
</evidence>
<comment type="caution">
    <text evidence="3">The sequence shown here is derived from an EMBL/GenBank/DDBJ whole genome shotgun (WGS) entry which is preliminary data.</text>
</comment>